<accession>A0A4D4LR39</accession>
<name>A0A4D4LR39_STRAX</name>
<evidence type="ECO:0000313" key="2">
    <source>
        <dbReference type="EMBL" id="GDY63752.1"/>
    </source>
</evidence>
<proteinExistence type="predicted"/>
<sequence>MQDTGEGRDGEDGVAVDQTTEAREPSGGLVLIAGGAGGVRGLRGVGTAEGFGGVVGAEGVGGVVGAEGVGGTGRTRGAVRAVQVRGRRYSGVELLPGRESSACVGSTAATSRHSPCPVFSSRSGPRPAFDPDFATLARTPPGSPRVGALRRGPMPFPVRRHGSRRTPFQLTRVNFAP</sequence>
<protein>
    <submittedName>
        <fullName evidence="2">Uncharacterized protein</fullName>
    </submittedName>
</protein>
<evidence type="ECO:0000313" key="3">
    <source>
        <dbReference type="Proteomes" id="UP000302139"/>
    </source>
</evidence>
<comment type="caution">
    <text evidence="2">The sequence shown here is derived from an EMBL/GenBank/DDBJ whole genome shotgun (WGS) entry which is preliminary data.</text>
</comment>
<feature type="region of interest" description="Disordered" evidence="1">
    <location>
        <begin position="1"/>
        <end position="28"/>
    </location>
</feature>
<organism evidence="2 3">
    <name type="scientific">Streptomyces avermitilis</name>
    <dbReference type="NCBI Taxonomy" id="33903"/>
    <lineage>
        <taxon>Bacteria</taxon>
        <taxon>Bacillati</taxon>
        <taxon>Actinomycetota</taxon>
        <taxon>Actinomycetes</taxon>
        <taxon>Kitasatosporales</taxon>
        <taxon>Streptomycetaceae</taxon>
        <taxon>Streptomyces</taxon>
    </lineage>
</organism>
<dbReference type="EMBL" id="BJHX01000001">
    <property type="protein sequence ID" value="GDY63752.1"/>
    <property type="molecule type" value="Genomic_DNA"/>
</dbReference>
<feature type="compositionally biased region" description="Basic and acidic residues" evidence="1">
    <location>
        <begin position="1"/>
        <end position="11"/>
    </location>
</feature>
<gene>
    <name evidence="2" type="ORF">SAV14893_031450</name>
</gene>
<evidence type="ECO:0000256" key="1">
    <source>
        <dbReference type="SAM" id="MobiDB-lite"/>
    </source>
</evidence>
<feature type="region of interest" description="Disordered" evidence="1">
    <location>
        <begin position="134"/>
        <end position="165"/>
    </location>
</feature>
<dbReference type="Proteomes" id="UP000302139">
    <property type="component" value="Unassembled WGS sequence"/>
</dbReference>
<reference evidence="2 3" key="1">
    <citation type="submission" date="2019-04" db="EMBL/GenBank/DDBJ databases">
        <title>Draft genome sequences of Streptomyces avermitilis NBRC 14893.</title>
        <authorList>
            <person name="Komaki H."/>
            <person name="Tamura T."/>
            <person name="Hosoyama A."/>
        </authorList>
    </citation>
    <scope>NUCLEOTIDE SEQUENCE [LARGE SCALE GENOMIC DNA]</scope>
    <source>
        <strain evidence="2 3">NBRC 14893</strain>
    </source>
</reference>
<dbReference type="AlphaFoldDB" id="A0A4D4LR39"/>